<feature type="domain" description="PhoU" evidence="1">
    <location>
        <begin position="1"/>
        <end position="84"/>
    </location>
</feature>
<gene>
    <name evidence="2" type="ORF">S06H3_54513</name>
</gene>
<dbReference type="EMBL" id="BARV01034875">
    <property type="protein sequence ID" value="GAI51451.1"/>
    <property type="molecule type" value="Genomic_DNA"/>
</dbReference>
<dbReference type="InterPro" id="IPR038078">
    <property type="entry name" value="PhoU-like_sf"/>
</dbReference>
<dbReference type="InterPro" id="IPR026022">
    <property type="entry name" value="PhoU_dom"/>
</dbReference>
<dbReference type="Gene3D" id="1.20.58.220">
    <property type="entry name" value="Phosphate transport system protein phou homolog 2, domain 2"/>
    <property type="match status" value="1"/>
</dbReference>
<dbReference type="AlphaFoldDB" id="X1Q9J3"/>
<dbReference type="SUPFAM" id="SSF109755">
    <property type="entry name" value="PhoU-like"/>
    <property type="match status" value="1"/>
</dbReference>
<dbReference type="PANTHER" id="PTHR42930:SF3">
    <property type="entry name" value="PHOSPHATE-SPECIFIC TRANSPORT SYSTEM ACCESSORY PROTEIN PHOU"/>
    <property type="match status" value="1"/>
</dbReference>
<sequence>MGELTGAMLHSCQEALLHADLIHVKTVLETEEAVDALEKVIDNFLDRIDGATLPVRDARRLHAFQHITGDIERVGDHAVNIAERAESMIKKGFSFSAEAQRDLTDMFEKSLHLYRLSLRV</sequence>
<dbReference type="GO" id="GO:0030643">
    <property type="term" value="P:intracellular phosphate ion homeostasis"/>
    <property type="evidence" value="ECO:0007669"/>
    <property type="project" value="InterPro"/>
</dbReference>
<proteinExistence type="predicted"/>
<comment type="caution">
    <text evidence="2">The sequence shown here is derived from an EMBL/GenBank/DDBJ whole genome shotgun (WGS) entry which is preliminary data.</text>
</comment>
<reference evidence="2" key="1">
    <citation type="journal article" date="2014" name="Front. Microbiol.">
        <title>High frequency of phylogenetically diverse reductive dehalogenase-homologous genes in deep subseafloor sedimentary metagenomes.</title>
        <authorList>
            <person name="Kawai M."/>
            <person name="Futagami T."/>
            <person name="Toyoda A."/>
            <person name="Takaki Y."/>
            <person name="Nishi S."/>
            <person name="Hori S."/>
            <person name="Arai W."/>
            <person name="Tsubouchi T."/>
            <person name="Morono Y."/>
            <person name="Uchiyama I."/>
            <person name="Ito T."/>
            <person name="Fujiyama A."/>
            <person name="Inagaki F."/>
            <person name="Takami H."/>
        </authorList>
    </citation>
    <scope>NUCLEOTIDE SEQUENCE</scope>
    <source>
        <strain evidence="2">Expedition CK06-06</strain>
    </source>
</reference>
<dbReference type="Pfam" id="PF01895">
    <property type="entry name" value="PhoU"/>
    <property type="match status" value="1"/>
</dbReference>
<accession>X1Q9J3</accession>
<evidence type="ECO:0000313" key="2">
    <source>
        <dbReference type="EMBL" id="GAI51451.1"/>
    </source>
</evidence>
<dbReference type="GO" id="GO:0045936">
    <property type="term" value="P:negative regulation of phosphate metabolic process"/>
    <property type="evidence" value="ECO:0007669"/>
    <property type="project" value="InterPro"/>
</dbReference>
<dbReference type="PANTHER" id="PTHR42930">
    <property type="entry name" value="PHOSPHATE-SPECIFIC TRANSPORT SYSTEM ACCESSORY PROTEIN PHOU"/>
    <property type="match status" value="1"/>
</dbReference>
<dbReference type="InterPro" id="IPR028366">
    <property type="entry name" value="PhoU"/>
</dbReference>
<evidence type="ECO:0000259" key="1">
    <source>
        <dbReference type="Pfam" id="PF01895"/>
    </source>
</evidence>
<name>X1Q9J3_9ZZZZ</name>
<organism evidence="2">
    <name type="scientific">marine sediment metagenome</name>
    <dbReference type="NCBI Taxonomy" id="412755"/>
    <lineage>
        <taxon>unclassified sequences</taxon>
        <taxon>metagenomes</taxon>
        <taxon>ecological metagenomes</taxon>
    </lineage>
</organism>
<protein>
    <recommendedName>
        <fullName evidence="1">PhoU domain-containing protein</fullName>
    </recommendedName>
</protein>
<feature type="non-terminal residue" evidence="2">
    <location>
        <position position="120"/>
    </location>
</feature>